<organism evidence="1 2">
    <name type="scientific">Candida boidinii</name>
    <name type="common">Yeast</name>
    <dbReference type="NCBI Taxonomy" id="5477"/>
    <lineage>
        <taxon>Eukaryota</taxon>
        <taxon>Fungi</taxon>
        <taxon>Dikarya</taxon>
        <taxon>Ascomycota</taxon>
        <taxon>Saccharomycotina</taxon>
        <taxon>Pichiomycetes</taxon>
        <taxon>Pichiales</taxon>
        <taxon>Pichiaceae</taxon>
        <taxon>Ogataea</taxon>
        <taxon>Ogataea/Candida clade</taxon>
    </lineage>
</organism>
<protein>
    <submittedName>
        <fullName evidence="1">Unnamed protein product</fullName>
    </submittedName>
</protein>
<proteinExistence type="predicted"/>
<gene>
    <name evidence="1" type="ORF">Cboi01_000483900</name>
</gene>
<sequence>MKRIEQLIKETTAYSKDEDPLGTKFIEKINTSKNPIEKIDFIKYFDRLDKDLIETNIILFKSNFELGKFVLSLSSLNKIITLTKDTHPIITPFFLQLKLSLQNESIPSPINKIINVGLLKNFKEFMTITDSNELINTLITKYFEKSLNSFETGVAIIETVKLLDLMSTETVDFESVTSKLNELLASVKKNIDPYSSGLLEYYL</sequence>
<dbReference type="Proteomes" id="UP001165101">
    <property type="component" value="Unassembled WGS sequence"/>
</dbReference>
<keyword evidence="2" id="KW-1185">Reference proteome</keyword>
<reference evidence="1" key="1">
    <citation type="submission" date="2023-04" db="EMBL/GenBank/DDBJ databases">
        <title>Candida boidinii NBRC 1967.</title>
        <authorList>
            <person name="Ichikawa N."/>
            <person name="Sato H."/>
            <person name="Tonouchi N."/>
        </authorList>
    </citation>
    <scope>NUCLEOTIDE SEQUENCE</scope>
    <source>
        <strain evidence="1">NBRC 1967</strain>
    </source>
</reference>
<evidence type="ECO:0000313" key="1">
    <source>
        <dbReference type="EMBL" id="GME98117.1"/>
    </source>
</evidence>
<accession>A0ACB5TYN1</accession>
<name>A0ACB5TYN1_CANBO</name>
<evidence type="ECO:0000313" key="2">
    <source>
        <dbReference type="Proteomes" id="UP001165101"/>
    </source>
</evidence>
<dbReference type="EMBL" id="BSXV01003336">
    <property type="protein sequence ID" value="GME98117.1"/>
    <property type="molecule type" value="Genomic_DNA"/>
</dbReference>
<comment type="caution">
    <text evidence="1">The sequence shown here is derived from an EMBL/GenBank/DDBJ whole genome shotgun (WGS) entry which is preliminary data.</text>
</comment>